<evidence type="ECO:0000313" key="1">
    <source>
        <dbReference type="EMBL" id="GKT37215.1"/>
    </source>
</evidence>
<name>A0ABQ5KXP2_9EUKA</name>
<dbReference type="PANTHER" id="PTHR38146:SF9">
    <property type="entry name" value="UNKNOW PROTEIN"/>
    <property type="match status" value="1"/>
</dbReference>
<dbReference type="EMBL" id="BQXS01004442">
    <property type="protein sequence ID" value="GKT37215.1"/>
    <property type="molecule type" value="Genomic_DNA"/>
</dbReference>
<dbReference type="Proteomes" id="UP001057375">
    <property type="component" value="Unassembled WGS sequence"/>
</dbReference>
<organism evidence="1 2">
    <name type="scientific">Aduncisulcus paluster</name>
    <dbReference type="NCBI Taxonomy" id="2918883"/>
    <lineage>
        <taxon>Eukaryota</taxon>
        <taxon>Metamonada</taxon>
        <taxon>Carpediemonas-like organisms</taxon>
        <taxon>Aduncisulcus</taxon>
    </lineage>
</organism>
<reference evidence="1" key="1">
    <citation type="submission" date="2022-03" db="EMBL/GenBank/DDBJ databases">
        <title>Draft genome sequence of Aduncisulcus paluster, a free-living microaerophilic Fornicata.</title>
        <authorList>
            <person name="Yuyama I."/>
            <person name="Kume K."/>
            <person name="Tamura T."/>
            <person name="Inagaki Y."/>
            <person name="Hashimoto T."/>
        </authorList>
    </citation>
    <scope>NUCLEOTIDE SEQUENCE</scope>
    <source>
        <strain evidence="1">NY0171</strain>
    </source>
</reference>
<comment type="caution">
    <text evidence="1">The sequence shown here is derived from an EMBL/GenBank/DDBJ whole genome shotgun (WGS) entry which is preliminary data.</text>
</comment>
<proteinExistence type="predicted"/>
<protein>
    <submittedName>
        <fullName evidence="1">Uncharacterized protein</fullName>
    </submittedName>
</protein>
<keyword evidence="2" id="KW-1185">Reference proteome</keyword>
<accession>A0ABQ5KXP2</accession>
<evidence type="ECO:0000313" key="2">
    <source>
        <dbReference type="Proteomes" id="UP001057375"/>
    </source>
</evidence>
<dbReference type="PANTHER" id="PTHR38146">
    <property type="entry name" value="30S RIBOSOMAL PROTEIN S12, CHLOROPLASTIC"/>
    <property type="match status" value="1"/>
</dbReference>
<gene>
    <name evidence="1" type="ORF">ADUPG1_003279</name>
</gene>
<sequence>MQPDDWHSSFTAWTTRRQYRASEPPSPLVFLRISTNFTSTLGIPLTSLELKTTSIRGSSGVEPRDFTPDLIPGLLLLVPSLSSQLKELYNPKAFIVHAAWLDQGCPHCLRFPTAASRRSLGRVSVPVWLIILSNQLWIVGLQRAHPHALLTRPPLDPKISLDLHVLGLPPAFVLSQDQTLKKGIVTSACRLQYYQSRQTVKLTLSSSHKLESRYAPVRIDHRPNRPHISSDIYQCQRA</sequence>